<sequence length="519" mass="55780">MSPPSSLANYLLIVGLILSALVLFAEGQACTDQAGLSPTTSTYLCPIGYVNTQVTDFATPPTKTFVCRKVNDMITPINKKQACRTDADCYVSNMDGTTSYFSKLRAQCFSGRCIRYGTRLPGDSCDYGNQCLGGRCDLNTNKCITNVLYTASQGERCGVTFDSLTVTCKKDSNLRCLPERIQTGTTFSSFSYCYAPKTVALGKSCITTDNTTRTYDTCEDNSQMFCNSTLGICVAKLADGSYCDTHAQCKSGDCLNNVCTTLKKSGDTCQAIVECTNTLTCRSSAPKASRVCQTPAALSDYCAADSDCYLNSAFAIGGSIVSTELVICANQRCVRQYGIINGQKCEKDANCHSGYCHPSEGVCKTAPAVSCDGVTSVNTCPNCICNKGTDTAGVCLHNVATNCPGYLMDLQFCVYNNFVSSLTDPLIASLLSLSRADVDSPFLDTESSLYKTCGSYYTNLMRCLYNGNSDKWTAADIDGFSFTGTPTPNVILPKILSGSNTVTYSLVLMILTILSFLLF</sequence>
<dbReference type="AlphaFoldDB" id="D2V4T4"/>
<dbReference type="InterPro" id="IPR052326">
    <property type="entry name" value="Diff-Dev_Assoc_Protein"/>
</dbReference>
<dbReference type="KEGG" id="ngr:NAEGRDRAFT_78595"/>
<evidence type="ECO:0000256" key="1">
    <source>
        <dbReference type="SAM" id="Phobius"/>
    </source>
</evidence>
<feature type="transmembrane region" description="Helical" evidence="1">
    <location>
        <begin position="501"/>
        <end position="518"/>
    </location>
</feature>
<reference evidence="3 4" key="1">
    <citation type="journal article" date="2010" name="Cell">
        <title>The genome of Naegleria gruberi illuminates early eukaryotic versatility.</title>
        <authorList>
            <person name="Fritz-Laylin L.K."/>
            <person name="Prochnik S.E."/>
            <person name="Ginger M.L."/>
            <person name="Dacks J.B."/>
            <person name="Carpenter M.L."/>
            <person name="Field M.C."/>
            <person name="Kuo A."/>
            <person name="Paredez A."/>
            <person name="Chapman J."/>
            <person name="Pham J."/>
            <person name="Shu S."/>
            <person name="Neupane R."/>
            <person name="Cipriano M."/>
            <person name="Mancuso J."/>
            <person name="Tu H."/>
            <person name="Salamov A."/>
            <person name="Lindquist E."/>
            <person name="Shapiro H."/>
            <person name="Lucas S."/>
            <person name="Grigoriev I.V."/>
            <person name="Cande W.Z."/>
            <person name="Fulton C."/>
            <person name="Rokhsar D.S."/>
            <person name="Dawson S.C."/>
        </authorList>
    </citation>
    <scope>NUCLEOTIDE SEQUENCE [LARGE SCALE GENOMIC DNA]</scope>
    <source>
        <strain evidence="3 4">NEG-M</strain>
    </source>
</reference>
<dbReference type="EMBL" id="GG738852">
    <property type="protein sequence ID" value="EFC48157.1"/>
    <property type="molecule type" value="Genomic_DNA"/>
</dbReference>
<keyword evidence="1" id="KW-0812">Transmembrane</keyword>
<dbReference type="VEuPathDB" id="AmoebaDB:NAEGRDRAFT_78595"/>
<dbReference type="InParanoid" id="D2V4T4"/>
<proteinExistence type="predicted"/>
<protein>
    <submittedName>
        <fullName evidence="3">Uncharacterized protein</fullName>
    </submittedName>
</protein>
<gene>
    <name evidence="3" type="ORF">NAEGRDRAFT_78595</name>
</gene>
<keyword evidence="1" id="KW-1133">Transmembrane helix</keyword>
<evidence type="ECO:0000313" key="3">
    <source>
        <dbReference type="EMBL" id="EFC48157.1"/>
    </source>
</evidence>
<evidence type="ECO:0000313" key="4">
    <source>
        <dbReference type="Proteomes" id="UP000006671"/>
    </source>
</evidence>
<keyword evidence="2" id="KW-0732">Signal</keyword>
<dbReference type="PANTHER" id="PTHR33459">
    <property type="entry name" value="DD-GDCA PROTEIN"/>
    <property type="match status" value="1"/>
</dbReference>
<dbReference type="GeneID" id="8849606"/>
<dbReference type="RefSeq" id="XP_002680901.1">
    <property type="nucleotide sequence ID" value="XM_002680855.1"/>
</dbReference>
<feature type="signal peptide" evidence="2">
    <location>
        <begin position="1"/>
        <end position="27"/>
    </location>
</feature>
<dbReference type="OrthoDB" id="10257434at2759"/>
<evidence type="ECO:0000256" key="2">
    <source>
        <dbReference type="SAM" id="SignalP"/>
    </source>
</evidence>
<keyword evidence="4" id="KW-1185">Reference proteome</keyword>
<accession>D2V4T4</accession>
<organism evidence="4">
    <name type="scientific">Naegleria gruberi</name>
    <name type="common">Amoeba</name>
    <dbReference type="NCBI Taxonomy" id="5762"/>
    <lineage>
        <taxon>Eukaryota</taxon>
        <taxon>Discoba</taxon>
        <taxon>Heterolobosea</taxon>
        <taxon>Tetramitia</taxon>
        <taxon>Eutetramitia</taxon>
        <taxon>Vahlkampfiidae</taxon>
        <taxon>Naegleria</taxon>
    </lineage>
</organism>
<name>D2V4T4_NAEGR</name>
<dbReference type="OMA" id="CAININD"/>
<feature type="chain" id="PRO_5003038325" evidence="2">
    <location>
        <begin position="28"/>
        <end position="519"/>
    </location>
</feature>
<keyword evidence="1" id="KW-0472">Membrane</keyword>
<dbReference type="PANTHER" id="PTHR33459:SF7">
    <property type="entry name" value="DD-GDCA PROTEIN"/>
    <property type="match status" value="1"/>
</dbReference>
<dbReference type="Proteomes" id="UP000006671">
    <property type="component" value="Unassembled WGS sequence"/>
</dbReference>